<organism evidence="8 9">
    <name type="scientific">Wickerhamiella sorbophila</name>
    <dbReference type="NCBI Taxonomy" id="45607"/>
    <lineage>
        <taxon>Eukaryota</taxon>
        <taxon>Fungi</taxon>
        <taxon>Dikarya</taxon>
        <taxon>Ascomycota</taxon>
        <taxon>Saccharomycotina</taxon>
        <taxon>Dipodascomycetes</taxon>
        <taxon>Dipodascales</taxon>
        <taxon>Trichomonascaceae</taxon>
        <taxon>Wickerhamiella</taxon>
    </lineage>
</organism>
<evidence type="ECO:0000256" key="2">
    <source>
        <dbReference type="ARBA" id="ARBA00022771"/>
    </source>
</evidence>
<dbReference type="SMART" id="SM01050">
    <property type="entry name" value="CactinC_cactus"/>
    <property type="match status" value="1"/>
</dbReference>
<dbReference type="Proteomes" id="UP000238350">
    <property type="component" value="Unassembled WGS sequence"/>
</dbReference>
<gene>
    <name evidence="8" type="ORF">B9G98_01367</name>
</gene>
<evidence type="ECO:0000313" key="8">
    <source>
        <dbReference type="EMBL" id="PRT53747.1"/>
    </source>
</evidence>
<keyword evidence="3" id="KW-0862">Zinc</keyword>
<dbReference type="PANTHER" id="PTHR23205:SF0">
    <property type="entry name" value="SPLICING FACTOR 3A SUBUNIT 2"/>
    <property type="match status" value="1"/>
</dbReference>
<evidence type="ECO:0000259" key="7">
    <source>
        <dbReference type="Pfam" id="PF16835"/>
    </source>
</evidence>
<feature type="domain" description="SF3A2" evidence="7">
    <location>
        <begin position="110"/>
        <end position="202"/>
    </location>
</feature>
<evidence type="ECO:0000256" key="4">
    <source>
        <dbReference type="ARBA" id="ARBA00023242"/>
    </source>
</evidence>
<feature type="region of interest" description="Disordered" evidence="5">
    <location>
        <begin position="70"/>
        <end position="102"/>
    </location>
</feature>
<dbReference type="STRING" id="45607.A0A2T0FFK1"/>
<dbReference type="GO" id="GO:0071013">
    <property type="term" value="C:catalytic step 2 spliceosome"/>
    <property type="evidence" value="ECO:0007669"/>
    <property type="project" value="TreeGrafter"/>
</dbReference>
<dbReference type="RefSeq" id="XP_024663693.1">
    <property type="nucleotide sequence ID" value="XM_024807925.1"/>
</dbReference>
<dbReference type="GeneID" id="36515116"/>
<dbReference type="SUPFAM" id="SSF57667">
    <property type="entry name" value="beta-beta-alpha zinc fingers"/>
    <property type="match status" value="1"/>
</dbReference>
<evidence type="ECO:0000259" key="6">
    <source>
        <dbReference type="Pfam" id="PF12874"/>
    </source>
</evidence>
<evidence type="ECO:0000313" key="9">
    <source>
        <dbReference type="Proteomes" id="UP000238350"/>
    </source>
</evidence>
<dbReference type="InterPro" id="IPR031781">
    <property type="entry name" value="SF3A2_dom"/>
</dbReference>
<keyword evidence="1" id="KW-0479">Metal-binding</keyword>
<dbReference type="InterPro" id="IPR013087">
    <property type="entry name" value="Znf_C2H2_type"/>
</dbReference>
<accession>A0A2T0FFK1</accession>
<reference evidence="8 9" key="1">
    <citation type="submission" date="2017-04" db="EMBL/GenBank/DDBJ databases">
        <title>Genome sequencing of [Candida] sorbophila.</title>
        <authorList>
            <person name="Ahn J.O."/>
        </authorList>
    </citation>
    <scope>NUCLEOTIDE SEQUENCE [LARGE SCALE GENOMIC DNA]</scope>
    <source>
        <strain evidence="8 9">DS02</strain>
    </source>
</reference>
<dbReference type="GO" id="GO:0071004">
    <property type="term" value="C:U2-type prespliceosome"/>
    <property type="evidence" value="ECO:0007669"/>
    <property type="project" value="TreeGrafter"/>
</dbReference>
<keyword evidence="4" id="KW-0539">Nucleus</keyword>
<keyword evidence="2" id="KW-0863">Zinc-finger</keyword>
<dbReference type="Pfam" id="PF16835">
    <property type="entry name" value="SF3A2"/>
    <property type="match status" value="1"/>
</dbReference>
<dbReference type="AlphaFoldDB" id="A0A2T0FFK1"/>
<evidence type="ECO:0000256" key="5">
    <source>
        <dbReference type="SAM" id="MobiDB-lite"/>
    </source>
</evidence>
<protein>
    <submittedName>
        <fullName evidence="8">Pre-mRNA-splicing factor sap62</fullName>
    </submittedName>
</protein>
<dbReference type="OrthoDB" id="10250970at2759"/>
<dbReference type="InterPro" id="IPR036236">
    <property type="entry name" value="Znf_C2H2_sf"/>
</dbReference>
<feature type="compositionally biased region" description="Low complexity" evidence="5">
    <location>
        <begin position="91"/>
        <end position="101"/>
    </location>
</feature>
<sequence>MDYQNRAGSKKGGGGIASKSLESLQLKKRLYQLAADVSDVDSNPYLRSLPGGVYECKLCLTKHKSTNSFILHTQGRRHQQSLEQRKRLEAPKSGSSPASAKVQTKSFVKIGRPGYKITKIFDPAANKRGLHLLIKYPQIKSGLQPMHRLMSAYEQQQEPVDGAFQYLVIAAEPYDTIAIKIRAPPIDKSSLWSNFDQDTGDYHLQILLDSVDEP</sequence>
<proteinExistence type="predicted"/>
<name>A0A2T0FFK1_9ASCO</name>
<dbReference type="PANTHER" id="PTHR23205">
    <property type="entry name" value="SPLICING FACTOR 3A SUBUNIT 2"/>
    <property type="match status" value="1"/>
</dbReference>
<dbReference type="GO" id="GO:0000245">
    <property type="term" value="P:spliceosomal complex assembly"/>
    <property type="evidence" value="ECO:0007669"/>
    <property type="project" value="TreeGrafter"/>
</dbReference>
<dbReference type="EMBL" id="NDIQ01000001">
    <property type="protein sequence ID" value="PRT53747.1"/>
    <property type="molecule type" value="Genomic_DNA"/>
</dbReference>
<comment type="caution">
    <text evidence="8">The sequence shown here is derived from an EMBL/GenBank/DDBJ whole genome shotgun (WGS) entry which is preliminary data.</text>
</comment>
<dbReference type="GO" id="GO:0008270">
    <property type="term" value="F:zinc ion binding"/>
    <property type="evidence" value="ECO:0007669"/>
    <property type="project" value="UniProtKB-KW"/>
</dbReference>
<feature type="domain" description="C2H2-type" evidence="6">
    <location>
        <begin position="54"/>
        <end position="78"/>
    </location>
</feature>
<dbReference type="Pfam" id="PF12874">
    <property type="entry name" value="zf-met"/>
    <property type="match status" value="1"/>
</dbReference>
<evidence type="ECO:0000256" key="3">
    <source>
        <dbReference type="ARBA" id="ARBA00022833"/>
    </source>
</evidence>
<dbReference type="InterPro" id="IPR052092">
    <property type="entry name" value="SF3A2"/>
</dbReference>
<evidence type="ECO:0000256" key="1">
    <source>
        <dbReference type="ARBA" id="ARBA00022723"/>
    </source>
</evidence>
<dbReference type="GO" id="GO:0005686">
    <property type="term" value="C:U2 snRNP"/>
    <property type="evidence" value="ECO:0007669"/>
    <property type="project" value="TreeGrafter"/>
</dbReference>
<keyword evidence="9" id="KW-1185">Reference proteome</keyword>
<dbReference type="Gene3D" id="2.60.40.2690">
    <property type="match status" value="1"/>
</dbReference>